<evidence type="ECO:0000313" key="4">
    <source>
        <dbReference type="Proteomes" id="UP000199069"/>
    </source>
</evidence>
<feature type="domain" description="Mediator complex subunit 16 C-terminal" evidence="2">
    <location>
        <begin position="1139"/>
        <end position="1198"/>
    </location>
</feature>
<gene>
    <name evidence="3" type="primary">FGENESH: predicted gene_7.519</name>
    <name evidence="3" type="ORF">BN2166_0041340</name>
</gene>
<protein>
    <recommendedName>
        <fullName evidence="2">Mediator complex subunit 16 C-terminal domain-containing protein</fullName>
    </recommendedName>
</protein>
<dbReference type="OMA" id="GEPRRWY"/>
<feature type="region of interest" description="Disordered" evidence="1">
    <location>
        <begin position="449"/>
        <end position="482"/>
    </location>
</feature>
<proteinExistence type="predicted"/>
<dbReference type="InterPro" id="IPR048339">
    <property type="entry name" value="Mediator_Med16_C"/>
</dbReference>
<dbReference type="Proteomes" id="UP000199069">
    <property type="component" value="Unassembled WGS sequence"/>
</dbReference>
<evidence type="ECO:0000256" key="1">
    <source>
        <dbReference type="SAM" id="MobiDB-lite"/>
    </source>
</evidence>
<accession>A0A0K3CHA9</accession>
<evidence type="ECO:0000259" key="2">
    <source>
        <dbReference type="Pfam" id="PF20719"/>
    </source>
</evidence>
<keyword evidence="4" id="KW-1185">Reference proteome</keyword>
<feature type="region of interest" description="Disordered" evidence="1">
    <location>
        <begin position="1"/>
        <end position="26"/>
    </location>
</feature>
<dbReference type="STRING" id="5286.A0A0K3CHA9"/>
<feature type="compositionally biased region" description="Low complexity" evidence="1">
    <location>
        <begin position="513"/>
        <end position="528"/>
    </location>
</feature>
<evidence type="ECO:0000313" key="3">
    <source>
        <dbReference type="EMBL" id="CTR08273.1"/>
    </source>
</evidence>
<feature type="region of interest" description="Disordered" evidence="1">
    <location>
        <begin position="513"/>
        <end position="542"/>
    </location>
</feature>
<organism evidence="3 4">
    <name type="scientific">Rhodotorula toruloides</name>
    <name type="common">Yeast</name>
    <name type="synonym">Rhodosporidium toruloides</name>
    <dbReference type="NCBI Taxonomy" id="5286"/>
    <lineage>
        <taxon>Eukaryota</taxon>
        <taxon>Fungi</taxon>
        <taxon>Dikarya</taxon>
        <taxon>Basidiomycota</taxon>
        <taxon>Pucciniomycotina</taxon>
        <taxon>Microbotryomycetes</taxon>
        <taxon>Sporidiobolales</taxon>
        <taxon>Sporidiobolaceae</taxon>
        <taxon>Rhodotorula</taxon>
    </lineage>
</organism>
<feature type="compositionally biased region" description="Polar residues" evidence="1">
    <location>
        <begin position="308"/>
        <end position="317"/>
    </location>
</feature>
<dbReference type="EMBL" id="CWKI01000007">
    <property type="protein sequence ID" value="CTR08273.1"/>
    <property type="molecule type" value="Genomic_DNA"/>
</dbReference>
<feature type="compositionally biased region" description="Basic and acidic residues" evidence="1">
    <location>
        <begin position="457"/>
        <end position="471"/>
    </location>
</feature>
<feature type="region of interest" description="Disordered" evidence="1">
    <location>
        <begin position="1112"/>
        <end position="1132"/>
    </location>
</feature>
<feature type="region of interest" description="Disordered" evidence="1">
    <location>
        <begin position="294"/>
        <end position="319"/>
    </location>
</feature>
<sequence length="1202" mass="126435">MLKRPIDSAGQTGPAPRRARRVAADFSPTPPDHLDSLVHALAQHAGTGQCPPAWSSTTNLLAIALPANPAQNAALHPIFSSHSPSDALLQPLISLSIRLSHLESRDASTPRTTVRLDIPLPPLPPTSFPAISNQPADRRISLLSWSPDSSQLLAVVSSPSPTSADSDLLALFEHSGACIDDGWNLVLLEPVSRFGAPFAAATAVQQKKVVAVRWVGEPRRWYPAPAGLQTEGSGARKPLYCAPPRSAPLEGTAFVCVLSSEELLFVHLPPYPRPLLASPTPLITCLPLSPAPTPLAAPARKSEAHDSAQPTSSVSQSLSAHALPTPLTPLPLAASLSLAIPIDPTTIALPQVPLVPKVEAAATPTGAIVDALVTSLLPATATGTTAAPAATTSSQALQQELIAQQGQGGVAADVEVERAAIGASRSRGTAEVGETVFVIAWRRKRRKRVSRSVGRGKGGEKSEAQQVKDEGMPPPPVPAKEEVTDSSTMMLDDDFSLLADFTSLDEAFGDPVAAPSSSVSAPAAAPVADEAKKRDGANEDEEEMEEWARAVEEDENRNEEDKWVIELSEVRVEMCDADGPRLTVRPQPPLHVDPSPASPNDAIVPSDPLLTHLTFLGDVSLPHPLQLTSHSPSLAADGSEASIDLCLLVVTAHRTRSDAGEGWTSTLSSFALSKDEHYVLSDAFHALEPAPNGTTPASHDGEDGGSWNARPAARAMAPEGGVLVGVEIRPGGGEWASAVGAVAVPRATSGDESKNEDEAGRASGRSWETKIVRLSSGSLEPLDKAEDDASTFVLPGSQVYPTLTISPNGALLCAFPFTPSSIPSQPLIAAAPFGSSSNLEEKLATRLAIAVARMGDAGDLVGRIKGLGGADAVTSVLSQTHEILKAMLPAGTMLESSAIGLELLGIASALFRSHPSLHEAAETSDMVLELAACSRALRKAEKKERNNGKSWKPDSDAIWPLVGHCVWFCSTFLDLLVRSCLFSSSSPAPHLLILLHPFLRTLLTTTTSSLLSFQSYLSSGTISPAEMGSTAEAMDLAKSVVEDAVESALGGKGLKEWAGVLAKIEGEMDGGPSMSNVSPPPFATLSIPPSLEPQATAIRSILASTFSSYTTSKQDGYAVSPPTPPRTPQPRSAALREWDIARRARLASIAPQGSRECVRCGRRTSAVEGLPGEAEVVGKWRRYESEWEGRCVCGGMWRRVSV</sequence>
<name>A0A0K3CHA9_RHOTO</name>
<dbReference type="Pfam" id="PF20719">
    <property type="entry name" value="Med16_C"/>
    <property type="match status" value="1"/>
</dbReference>
<reference evidence="3 4" key="1">
    <citation type="submission" date="2015-07" db="EMBL/GenBank/DDBJ databases">
        <authorList>
            <person name="Cajimat M.N.B."/>
            <person name="Milazzo M.L."/>
            <person name="Fulhorst C.F."/>
        </authorList>
    </citation>
    <scope>NUCLEOTIDE SEQUENCE [LARGE SCALE GENOMIC DNA]</scope>
    <source>
        <strain evidence="3">Single colony</strain>
    </source>
</reference>
<dbReference type="AlphaFoldDB" id="A0A0K3CHA9"/>